<gene>
    <name evidence="1" type="ORF">SAMN04488004_13715</name>
</gene>
<evidence type="ECO:0000313" key="2">
    <source>
        <dbReference type="Proteomes" id="UP000199550"/>
    </source>
</evidence>
<evidence type="ECO:0008006" key="3">
    <source>
        <dbReference type="Google" id="ProtNLM"/>
    </source>
</evidence>
<name>A0A1I4JGJ3_9RHOB</name>
<dbReference type="Proteomes" id="UP000199550">
    <property type="component" value="Unassembled WGS sequence"/>
</dbReference>
<sequence>MPPQKFTTGSRPAKSRAVRKIPKSSKGHFVGELVYDNVNGQPQRLGFASYTEFKTAICLIYREDFADIEEQLAALPFNHPRGAPSEHFFDFRYTTKGGKRICISVKPERIAGTYVYQATISAIKKAAVGNICDAVATVTERNVSPIELHNAELYHAARKADPVMDALVLEALSRLDGPVSIDQLLADIGVYGRGFFSVARCIRFGHARMFTPEKIRGKTLIEARLAA</sequence>
<proteinExistence type="predicted"/>
<reference evidence="2" key="1">
    <citation type="submission" date="2016-10" db="EMBL/GenBank/DDBJ databases">
        <authorList>
            <person name="Varghese N."/>
            <person name="Submissions S."/>
        </authorList>
    </citation>
    <scope>NUCLEOTIDE SEQUENCE [LARGE SCALE GENOMIC DNA]</scope>
    <source>
        <strain evidence="2">DSM 16199</strain>
    </source>
</reference>
<dbReference type="AlphaFoldDB" id="A0A1I4JGJ3"/>
<accession>A0A1I4JGJ3</accession>
<keyword evidence="2" id="KW-1185">Reference proteome</keyword>
<organism evidence="1 2">
    <name type="scientific">Loktanella salsilacus</name>
    <dbReference type="NCBI Taxonomy" id="195913"/>
    <lineage>
        <taxon>Bacteria</taxon>
        <taxon>Pseudomonadati</taxon>
        <taxon>Pseudomonadota</taxon>
        <taxon>Alphaproteobacteria</taxon>
        <taxon>Rhodobacterales</taxon>
        <taxon>Roseobacteraceae</taxon>
        <taxon>Loktanella</taxon>
    </lineage>
</organism>
<evidence type="ECO:0000313" key="1">
    <source>
        <dbReference type="EMBL" id="SFL65690.1"/>
    </source>
</evidence>
<dbReference type="EMBL" id="FOTF01000037">
    <property type="protein sequence ID" value="SFL65690.1"/>
    <property type="molecule type" value="Genomic_DNA"/>
</dbReference>
<protein>
    <recommendedName>
        <fullName evidence="3">TnsA endonuclease N terminal</fullName>
    </recommendedName>
</protein>
<dbReference type="STRING" id="195913.SAMN04488004_13715"/>